<comment type="caution">
    <text evidence="1">The sequence shown here is derived from an EMBL/GenBank/DDBJ whole genome shotgun (WGS) entry which is preliminary data.</text>
</comment>
<proteinExistence type="predicted"/>
<dbReference type="EMBL" id="CAUJNA010003243">
    <property type="protein sequence ID" value="CAJ1396816.1"/>
    <property type="molecule type" value="Genomic_DNA"/>
</dbReference>
<dbReference type="Proteomes" id="UP001178507">
    <property type="component" value="Unassembled WGS sequence"/>
</dbReference>
<dbReference type="Gene3D" id="3.40.50.150">
    <property type="entry name" value="Vaccinia Virus protein VP39"/>
    <property type="match status" value="1"/>
</dbReference>
<keyword evidence="2" id="KW-1185">Reference proteome</keyword>
<dbReference type="AlphaFoldDB" id="A0AA36NAX4"/>
<organism evidence="1 2">
    <name type="scientific">Effrenium voratum</name>
    <dbReference type="NCBI Taxonomy" id="2562239"/>
    <lineage>
        <taxon>Eukaryota</taxon>
        <taxon>Sar</taxon>
        <taxon>Alveolata</taxon>
        <taxon>Dinophyceae</taxon>
        <taxon>Suessiales</taxon>
        <taxon>Symbiodiniaceae</taxon>
        <taxon>Effrenium</taxon>
    </lineage>
</organism>
<reference evidence="1" key="1">
    <citation type="submission" date="2023-08" db="EMBL/GenBank/DDBJ databases">
        <authorList>
            <person name="Chen Y."/>
            <person name="Shah S."/>
            <person name="Dougan E. K."/>
            <person name="Thang M."/>
            <person name="Chan C."/>
        </authorList>
    </citation>
    <scope>NUCLEOTIDE SEQUENCE</scope>
</reference>
<accession>A0AA36NAX4</accession>
<dbReference type="SUPFAM" id="SSF53335">
    <property type="entry name" value="S-adenosyl-L-methionine-dependent methyltransferases"/>
    <property type="match status" value="1"/>
</dbReference>
<name>A0AA36NAX4_9DINO</name>
<protein>
    <recommendedName>
        <fullName evidence="3">Methyltransferase domain-containing protein</fullName>
    </recommendedName>
</protein>
<sequence>MLSLPFAGHRWQCAQGPKEQRGDFFPRWASQLFGPFRPGDVVAVDQHTNQRHLHAEVVRELVEGLEHDELFSGLLRRCELLLRLGDGSLRQIPRRRCVRVFARDENERRVLLVHETFAYRRLAKTQVGQADAVLEIGSSFGDCTHILASHAREVLGIDNSPELVEESRRRYPTLHFELLDALSEPEQLAELCRSLCAGSGGGFKVFVDIGGDRLGGAVCRALVQLWHICEEIGVLPSLVVVKCKSLAANAANACDARGDICELPAWWQACSAVTSVRQRKKLAGGLWTGKSSGVPALTGSLETLQP</sequence>
<evidence type="ECO:0000313" key="2">
    <source>
        <dbReference type="Proteomes" id="UP001178507"/>
    </source>
</evidence>
<gene>
    <name evidence="1" type="ORF">EVOR1521_LOCUS20961</name>
</gene>
<evidence type="ECO:0000313" key="1">
    <source>
        <dbReference type="EMBL" id="CAJ1396816.1"/>
    </source>
</evidence>
<evidence type="ECO:0008006" key="3">
    <source>
        <dbReference type="Google" id="ProtNLM"/>
    </source>
</evidence>
<dbReference type="InterPro" id="IPR029063">
    <property type="entry name" value="SAM-dependent_MTases_sf"/>
</dbReference>